<keyword evidence="4" id="KW-0233">DNA recombination</keyword>
<dbReference type="EMBL" id="QPGA01000037">
    <property type="protein sequence ID" value="RDE49590.1"/>
    <property type="molecule type" value="Genomic_DNA"/>
</dbReference>
<organism evidence="6 7">
    <name type="scientific">Candidatus Accumulibacter meliphilus</name>
    <dbReference type="NCBI Taxonomy" id="2211374"/>
    <lineage>
        <taxon>Bacteria</taxon>
        <taxon>Pseudomonadati</taxon>
        <taxon>Pseudomonadota</taxon>
        <taxon>Betaproteobacteria</taxon>
        <taxon>Candidatus Accumulibacter</taxon>
    </lineage>
</organism>
<dbReference type="GO" id="GO:0003677">
    <property type="term" value="F:DNA binding"/>
    <property type="evidence" value="ECO:0007669"/>
    <property type="project" value="UniProtKB-KW"/>
</dbReference>
<dbReference type="PROSITE" id="PS51898">
    <property type="entry name" value="TYR_RECOMBINASE"/>
    <property type="match status" value="1"/>
</dbReference>
<evidence type="ECO:0000256" key="4">
    <source>
        <dbReference type="ARBA" id="ARBA00023172"/>
    </source>
</evidence>
<evidence type="ECO:0000256" key="1">
    <source>
        <dbReference type="ARBA" id="ARBA00008857"/>
    </source>
</evidence>
<evidence type="ECO:0000259" key="5">
    <source>
        <dbReference type="PROSITE" id="PS51898"/>
    </source>
</evidence>
<protein>
    <submittedName>
        <fullName evidence="6">Integrase</fullName>
    </submittedName>
</protein>
<dbReference type="InterPro" id="IPR050090">
    <property type="entry name" value="Tyrosine_recombinase_XerCD"/>
</dbReference>
<dbReference type="AlphaFoldDB" id="A0A369XJQ2"/>
<dbReference type="InterPro" id="IPR013762">
    <property type="entry name" value="Integrase-like_cat_sf"/>
</dbReference>
<feature type="domain" description="Tyr recombinase" evidence="5">
    <location>
        <begin position="101"/>
        <end position="298"/>
    </location>
</feature>
<gene>
    <name evidence="6" type="ORF">DVS81_15675</name>
</gene>
<dbReference type="Proteomes" id="UP000253831">
    <property type="component" value="Unassembled WGS sequence"/>
</dbReference>
<dbReference type="InterPro" id="IPR002104">
    <property type="entry name" value="Integrase_catalytic"/>
</dbReference>
<keyword evidence="3" id="KW-0238">DNA-binding</keyword>
<comment type="caution">
    <text evidence="6">The sequence shown here is derived from an EMBL/GenBank/DDBJ whole genome shotgun (WGS) entry which is preliminary data.</text>
</comment>
<evidence type="ECO:0000313" key="6">
    <source>
        <dbReference type="EMBL" id="RDE49590.1"/>
    </source>
</evidence>
<proteinExistence type="inferred from homology"/>
<dbReference type="PANTHER" id="PTHR30349">
    <property type="entry name" value="PHAGE INTEGRASE-RELATED"/>
    <property type="match status" value="1"/>
</dbReference>
<sequence length="309" mass="34429">MAGSDIMLKDALDTYLAVRHAAGFALVDDEHRLRGFVRFASAQGDTVIVAATAIAWAGQGRSESQRSNRLKMVIRFARFAHATDGRHEIPPQGVYCARRQRPTPYLYTENEIQALMAQALHLGPPGTLRAQTYSTLIGLLAATGLRISEAISLHFQDISADGLVIRNTKFKKSRLVPLHSTTQAALERYLVERRRVATNDDHMFLSTQLGPLSLDAVYPTFHKLLSACGLPRQAGQPRPRLIDFRHTFASNALIACPHARDHIGSHMLALMTYLGHAVPSSTYWYLESSPRLMEDIVDVCERLFEEQTP</sequence>
<dbReference type="PANTHER" id="PTHR30349:SF41">
    <property type="entry name" value="INTEGRASE_RECOMBINASE PROTEIN MJ0367-RELATED"/>
    <property type="match status" value="1"/>
</dbReference>
<keyword evidence="2" id="KW-0229">DNA integration</keyword>
<dbReference type="Pfam" id="PF00589">
    <property type="entry name" value="Phage_integrase"/>
    <property type="match status" value="1"/>
</dbReference>
<reference evidence="6 7" key="1">
    <citation type="submission" date="2018-05" db="EMBL/GenBank/DDBJ databases">
        <title>Integrated omic analyses show evidence that a Ca. Accumulibacter phosphatis strain performs denitrification under micro-aerobic conditions.</title>
        <authorList>
            <person name="Camejo P.Y."/>
            <person name="Katherine M.D."/>
            <person name="Daniel N.R."/>
        </authorList>
    </citation>
    <scope>NUCLEOTIDE SEQUENCE [LARGE SCALE GENOMIC DNA]</scope>
    <source>
        <strain evidence="6">UW-LDO-IC</strain>
    </source>
</reference>
<dbReference type="RefSeq" id="WP_332353796.1">
    <property type="nucleotide sequence ID" value="NZ_JAZKTZ010000003.1"/>
</dbReference>
<dbReference type="Gene3D" id="1.10.443.10">
    <property type="entry name" value="Intergrase catalytic core"/>
    <property type="match status" value="1"/>
</dbReference>
<dbReference type="SUPFAM" id="SSF56349">
    <property type="entry name" value="DNA breaking-rejoining enzymes"/>
    <property type="match status" value="1"/>
</dbReference>
<dbReference type="InterPro" id="IPR011010">
    <property type="entry name" value="DNA_brk_join_enz"/>
</dbReference>
<dbReference type="GO" id="GO:0006310">
    <property type="term" value="P:DNA recombination"/>
    <property type="evidence" value="ECO:0007669"/>
    <property type="project" value="UniProtKB-KW"/>
</dbReference>
<dbReference type="GO" id="GO:0015074">
    <property type="term" value="P:DNA integration"/>
    <property type="evidence" value="ECO:0007669"/>
    <property type="project" value="UniProtKB-KW"/>
</dbReference>
<evidence type="ECO:0000256" key="2">
    <source>
        <dbReference type="ARBA" id="ARBA00022908"/>
    </source>
</evidence>
<evidence type="ECO:0000313" key="7">
    <source>
        <dbReference type="Proteomes" id="UP000253831"/>
    </source>
</evidence>
<comment type="similarity">
    <text evidence="1">Belongs to the 'phage' integrase family.</text>
</comment>
<name>A0A369XJQ2_9PROT</name>
<accession>A0A369XJQ2</accession>
<evidence type="ECO:0000256" key="3">
    <source>
        <dbReference type="ARBA" id="ARBA00023125"/>
    </source>
</evidence>